<dbReference type="Proteomes" id="UP000004335">
    <property type="component" value="Unassembled WGS sequence"/>
</dbReference>
<dbReference type="Pfam" id="PF13460">
    <property type="entry name" value="NAD_binding_10"/>
    <property type="match status" value="1"/>
</dbReference>
<dbReference type="InterPro" id="IPR016040">
    <property type="entry name" value="NAD(P)-bd_dom"/>
</dbReference>
<dbReference type="SUPFAM" id="SSF51735">
    <property type="entry name" value="NAD(P)-binding Rossmann-fold domains"/>
    <property type="match status" value="1"/>
</dbReference>
<reference evidence="2 3" key="1">
    <citation type="submission" date="2011-01" db="EMBL/GenBank/DDBJ databases">
        <authorList>
            <person name="Muzny D."/>
            <person name="Qin X."/>
            <person name="Buhay C."/>
            <person name="Dugan-Rocha S."/>
            <person name="Ding Y."/>
            <person name="Chen G."/>
            <person name="Hawes A."/>
            <person name="Holder M."/>
            <person name="Jhangiani S."/>
            <person name="Johnson A."/>
            <person name="Khan Z."/>
            <person name="Li Z."/>
            <person name="Liu W."/>
            <person name="Liu X."/>
            <person name="Perez L."/>
            <person name="Shen H."/>
            <person name="Wang Q."/>
            <person name="Watt J."/>
            <person name="Xi L."/>
            <person name="Xin Y."/>
            <person name="Zhou J."/>
            <person name="Deng J."/>
            <person name="Jiang H."/>
            <person name="Liu Y."/>
            <person name="Qu J."/>
            <person name="Song X.-Z."/>
            <person name="Zhang L."/>
            <person name="Villasana D."/>
            <person name="Johnson A."/>
            <person name="Liu J."/>
            <person name="Liyanage D."/>
            <person name="Lorensuhewa L."/>
            <person name="Robinson T."/>
            <person name="Song A."/>
            <person name="Song B.-B."/>
            <person name="Dinh H."/>
            <person name="Thornton R."/>
            <person name="Coyle M."/>
            <person name="Francisco L."/>
            <person name="Jackson L."/>
            <person name="Javaid M."/>
            <person name="Korchina V."/>
            <person name="Kovar C."/>
            <person name="Mata R."/>
            <person name="Mathew T."/>
            <person name="Ngo R."/>
            <person name="Nguyen L."/>
            <person name="Nguyen N."/>
            <person name="Okwuonu G."/>
            <person name="Ongeri F."/>
            <person name="Pham C."/>
            <person name="Simmons D."/>
            <person name="Wilczek-Boney K."/>
            <person name="Hale W."/>
            <person name="Jakkamsetti A."/>
            <person name="Pham P."/>
            <person name="Ruth R."/>
            <person name="San Lucas F."/>
            <person name="Warren J."/>
            <person name="Zhang J."/>
            <person name="Zhao Z."/>
            <person name="Zhou C."/>
            <person name="Zhu D."/>
            <person name="Lee S."/>
            <person name="Bess C."/>
            <person name="Blankenburg K."/>
            <person name="Forbes L."/>
            <person name="Fu Q."/>
            <person name="Gubbala S."/>
            <person name="Hirani K."/>
            <person name="Jayaseelan J.C."/>
            <person name="Lara F."/>
            <person name="Munidasa M."/>
            <person name="Palculict T."/>
            <person name="Patil S."/>
            <person name="Pu L.-L."/>
            <person name="Saada N."/>
            <person name="Tang L."/>
            <person name="Weissenberger G."/>
            <person name="Zhu Y."/>
            <person name="Hemphill L."/>
            <person name="Shang Y."/>
            <person name="Youmans B."/>
            <person name="Ayvaz T."/>
            <person name="Ross M."/>
            <person name="Santibanez J."/>
            <person name="Aqrawi P."/>
            <person name="Gross S."/>
            <person name="Joshi V."/>
            <person name="Fowler G."/>
            <person name="Nazareth L."/>
            <person name="Reid J."/>
            <person name="Worley K."/>
            <person name="Petrosino J."/>
            <person name="Highlander S."/>
            <person name="Gibbs R."/>
        </authorList>
    </citation>
    <scope>NUCLEOTIDE SEQUENCE [LARGE SCALE GENOMIC DNA]</scope>
    <source>
        <strain evidence="2 3">MM4-1A</strain>
    </source>
</reference>
<comment type="caution">
    <text evidence="2">The sequence shown here is derived from an EMBL/GenBank/DDBJ whole genome shotgun (WGS) entry which is preliminary data.</text>
</comment>
<dbReference type="PANTHER" id="PTHR43355:SF2">
    <property type="entry name" value="FLAVIN REDUCTASE (NADPH)"/>
    <property type="match status" value="1"/>
</dbReference>
<organism evidence="2 3">
    <name type="scientific">Limosilactobacillus reuteri MM4-1A</name>
    <dbReference type="NCBI Taxonomy" id="548485"/>
    <lineage>
        <taxon>Bacteria</taxon>
        <taxon>Bacillati</taxon>
        <taxon>Bacillota</taxon>
        <taxon>Bacilli</taxon>
        <taxon>Lactobacillales</taxon>
        <taxon>Lactobacillaceae</taxon>
        <taxon>Limosilactobacillus</taxon>
    </lineage>
</organism>
<evidence type="ECO:0000313" key="3">
    <source>
        <dbReference type="Proteomes" id="UP000004335"/>
    </source>
</evidence>
<dbReference type="EMBL" id="ACGX02000007">
    <property type="protein sequence ID" value="EGC14737.1"/>
    <property type="molecule type" value="Genomic_DNA"/>
</dbReference>
<protein>
    <recommendedName>
        <fullName evidence="1">NAD(P)-binding domain-containing protein</fullName>
    </recommendedName>
</protein>
<evidence type="ECO:0000259" key="1">
    <source>
        <dbReference type="Pfam" id="PF13460"/>
    </source>
</evidence>
<sequence>MYVLTFNWYRELYTKSRIYEEVEIMAREVLILGATGKIAGHAIDALLANGNDELLLFTRHPQNMNVVDENRETVIKGDVLNIGDLEPAIERADVVYANLRNPEITQQAKNIVSLMEKYAVKPLVWISSIGIYDEVPGKFGEWNNEMLGGGQEDSYLGTYRSAADVIENSTLDYTIIRPAWLTDKDEVDYETTAKGEAFKGTEVSRKSIGNFVAKIIDDPAPYARKNFGVNKPNTDGDKPAWY</sequence>
<gene>
    <name evidence="2" type="ORF">HMPREF0536_11874</name>
</gene>
<dbReference type="GO" id="GO:0042602">
    <property type="term" value="F:riboflavin reductase (NADPH) activity"/>
    <property type="evidence" value="ECO:0007669"/>
    <property type="project" value="TreeGrafter"/>
</dbReference>
<dbReference type="AlphaFoldDB" id="A0A828RDP5"/>
<dbReference type="PANTHER" id="PTHR43355">
    <property type="entry name" value="FLAVIN REDUCTASE (NADPH)"/>
    <property type="match status" value="1"/>
</dbReference>
<evidence type="ECO:0000313" key="2">
    <source>
        <dbReference type="EMBL" id="EGC14737.1"/>
    </source>
</evidence>
<dbReference type="InterPro" id="IPR036291">
    <property type="entry name" value="NAD(P)-bd_dom_sf"/>
</dbReference>
<dbReference type="GO" id="GO:0004074">
    <property type="term" value="F:biliverdin reductase [NAD(P)H] activity"/>
    <property type="evidence" value="ECO:0007669"/>
    <property type="project" value="TreeGrafter"/>
</dbReference>
<dbReference type="InterPro" id="IPR051606">
    <property type="entry name" value="Polyketide_Oxido-like"/>
</dbReference>
<proteinExistence type="predicted"/>
<feature type="domain" description="NAD(P)-binding" evidence="1">
    <location>
        <begin position="33"/>
        <end position="219"/>
    </location>
</feature>
<dbReference type="Gene3D" id="3.40.50.720">
    <property type="entry name" value="NAD(P)-binding Rossmann-like Domain"/>
    <property type="match status" value="1"/>
</dbReference>
<accession>A0A828RDP5</accession>
<name>A0A828RDP5_LIMRT</name>